<evidence type="ECO:0000256" key="1">
    <source>
        <dbReference type="SAM" id="Phobius"/>
    </source>
</evidence>
<evidence type="ECO:0000313" key="3">
    <source>
        <dbReference type="EMBL" id="BAT00943.1"/>
    </source>
</evidence>
<keyword evidence="4" id="KW-1185">Reference proteome</keyword>
<dbReference type="Gramene" id="Os07t0271700-00">
    <property type="protein sequence ID" value="Os07t0271700-00"/>
    <property type="gene ID" value="Os07g0271700"/>
</dbReference>
<evidence type="ECO:0000259" key="2">
    <source>
        <dbReference type="Pfam" id="PF13968"/>
    </source>
</evidence>
<gene>
    <name evidence="3" type="ordered locus">Os07g0271700</name>
    <name evidence="3" type="ORF">OSNPB_070271700</name>
</gene>
<reference evidence="3 4" key="3">
    <citation type="journal article" date="2013" name="Rice">
        <title>Improvement of the Oryza sativa Nipponbare reference genome using next generation sequence and optical map data.</title>
        <authorList>
            <person name="Kawahara Y."/>
            <person name="de la Bastide M."/>
            <person name="Hamilton J.P."/>
            <person name="Kanamori H."/>
            <person name="McCombie W.R."/>
            <person name="Ouyang S."/>
            <person name="Schwartz D.C."/>
            <person name="Tanaka T."/>
            <person name="Wu J."/>
            <person name="Zhou S."/>
            <person name="Childs K.L."/>
            <person name="Davidson R.M."/>
            <person name="Lin H."/>
            <person name="Quesada-Ocampo L."/>
            <person name="Vaillancourt B."/>
            <person name="Sakai H."/>
            <person name="Lee S.S."/>
            <person name="Kim J."/>
            <person name="Numa H."/>
            <person name="Itoh T."/>
            <person name="Buell C.R."/>
            <person name="Matsumoto T."/>
        </authorList>
    </citation>
    <scope>NUCLEOTIDE SEQUENCE [LARGE SCALE GENOMIC DNA]</scope>
    <source>
        <strain evidence="4">cv. Nipponbare</strain>
    </source>
</reference>
<keyword evidence="1" id="KW-0472">Membrane</keyword>
<dbReference type="STRING" id="39947.A0A0P0X4G0"/>
<organism evidence="3 4">
    <name type="scientific">Oryza sativa subsp. japonica</name>
    <name type="common">Rice</name>
    <dbReference type="NCBI Taxonomy" id="39947"/>
    <lineage>
        <taxon>Eukaryota</taxon>
        <taxon>Viridiplantae</taxon>
        <taxon>Streptophyta</taxon>
        <taxon>Embryophyta</taxon>
        <taxon>Tracheophyta</taxon>
        <taxon>Spermatophyta</taxon>
        <taxon>Magnoliopsida</taxon>
        <taxon>Liliopsida</taxon>
        <taxon>Poales</taxon>
        <taxon>Poaceae</taxon>
        <taxon>BOP clade</taxon>
        <taxon>Oryzoideae</taxon>
        <taxon>Oryzeae</taxon>
        <taxon>Oryzinae</taxon>
        <taxon>Oryza</taxon>
        <taxon>Oryza sativa</taxon>
    </lineage>
</organism>
<name>A0A0P0X4G0_ORYSJ</name>
<dbReference type="PaxDb" id="39947-A0A0P0X4G0"/>
<evidence type="ECO:0000313" key="4">
    <source>
        <dbReference type="Proteomes" id="UP000059680"/>
    </source>
</evidence>
<reference evidence="4" key="1">
    <citation type="journal article" date="2005" name="Nature">
        <title>The map-based sequence of the rice genome.</title>
        <authorList>
            <consortium name="International rice genome sequencing project (IRGSP)"/>
            <person name="Matsumoto T."/>
            <person name="Wu J."/>
            <person name="Kanamori H."/>
            <person name="Katayose Y."/>
            <person name="Fujisawa M."/>
            <person name="Namiki N."/>
            <person name="Mizuno H."/>
            <person name="Yamamoto K."/>
            <person name="Antonio B.A."/>
            <person name="Baba T."/>
            <person name="Sakata K."/>
            <person name="Nagamura Y."/>
            <person name="Aoki H."/>
            <person name="Arikawa K."/>
            <person name="Arita K."/>
            <person name="Bito T."/>
            <person name="Chiden Y."/>
            <person name="Fujitsuka N."/>
            <person name="Fukunaka R."/>
            <person name="Hamada M."/>
            <person name="Harada C."/>
            <person name="Hayashi A."/>
            <person name="Hijishita S."/>
            <person name="Honda M."/>
            <person name="Hosokawa S."/>
            <person name="Ichikawa Y."/>
            <person name="Idonuma A."/>
            <person name="Iijima M."/>
            <person name="Ikeda M."/>
            <person name="Ikeno M."/>
            <person name="Ito K."/>
            <person name="Ito S."/>
            <person name="Ito T."/>
            <person name="Ito Y."/>
            <person name="Ito Y."/>
            <person name="Iwabuchi A."/>
            <person name="Kamiya K."/>
            <person name="Karasawa W."/>
            <person name="Kurita K."/>
            <person name="Katagiri S."/>
            <person name="Kikuta A."/>
            <person name="Kobayashi H."/>
            <person name="Kobayashi N."/>
            <person name="Machita K."/>
            <person name="Maehara T."/>
            <person name="Masukawa M."/>
            <person name="Mizubayashi T."/>
            <person name="Mukai Y."/>
            <person name="Nagasaki H."/>
            <person name="Nagata Y."/>
            <person name="Naito S."/>
            <person name="Nakashima M."/>
            <person name="Nakama Y."/>
            <person name="Nakamichi Y."/>
            <person name="Nakamura M."/>
            <person name="Meguro A."/>
            <person name="Negishi M."/>
            <person name="Ohta I."/>
            <person name="Ohta T."/>
            <person name="Okamoto M."/>
            <person name="Ono N."/>
            <person name="Saji S."/>
            <person name="Sakaguchi M."/>
            <person name="Sakai K."/>
            <person name="Shibata M."/>
            <person name="Shimokawa T."/>
            <person name="Song J."/>
            <person name="Takazaki Y."/>
            <person name="Terasawa K."/>
            <person name="Tsugane M."/>
            <person name="Tsuji K."/>
            <person name="Ueda S."/>
            <person name="Waki K."/>
            <person name="Yamagata H."/>
            <person name="Yamamoto M."/>
            <person name="Yamamoto S."/>
            <person name="Yamane H."/>
            <person name="Yoshiki S."/>
            <person name="Yoshihara R."/>
            <person name="Yukawa K."/>
            <person name="Zhong H."/>
            <person name="Yano M."/>
            <person name="Yuan Q."/>
            <person name="Ouyang S."/>
            <person name="Liu J."/>
            <person name="Jones K.M."/>
            <person name="Gansberger K."/>
            <person name="Moffat K."/>
            <person name="Hill J."/>
            <person name="Bera J."/>
            <person name="Fadrosh D."/>
            <person name="Jin S."/>
            <person name="Johri S."/>
            <person name="Kim M."/>
            <person name="Overton L."/>
            <person name="Reardon M."/>
            <person name="Tsitrin T."/>
            <person name="Vuong H."/>
            <person name="Weaver B."/>
            <person name="Ciecko A."/>
            <person name="Tallon L."/>
            <person name="Jackson J."/>
            <person name="Pai G."/>
            <person name="Aken S.V."/>
            <person name="Utterback T."/>
            <person name="Reidmuller S."/>
            <person name="Feldblyum T."/>
            <person name="Hsiao J."/>
            <person name="Zismann V."/>
            <person name="Iobst S."/>
            <person name="de Vazeille A.R."/>
            <person name="Buell C.R."/>
            <person name="Ying K."/>
            <person name="Li Y."/>
            <person name="Lu T."/>
            <person name="Huang Y."/>
            <person name="Zhao Q."/>
            <person name="Feng Q."/>
            <person name="Zhang L."/>
            <person name="Zhu J."/>
            <person name="Weng Q."/>
            <person name="Mu J."/>
            <person name="Lu Y."/>
            <person name="Fan D."/>
            <person name="Liu Y."/>
            <person name="Guan J."/>
            <person name="Zhang Y."/>
            <person name="Yu S."/>
            <person name="Liu X."/>
            <person name="Zhang Y."/>
            <person name="Hong G."/>
            <person name="Han B."/>
            <person name="Choisne N."/>
            <person name="Demange N."/>
            <person name="Orjeda G."/>
            <person name="Samain S."/>
            <person name="Cattolico L."/>
            <person name="Pelletier E."/>
            <person name="Couloux A."/>
            <person name="Segurens B."/>
            <person name="Wincker P."/>
            <person name="D'Hont A."/>
            <person name="Scarpelli C."/>
            <person name="Weissenbach J."/>
            <person name="Salanoubat M."/>
            <person name="Quetier F."/>
            <person name="Yu Y."/>
            <person name="Kim H.R."/>
            <person name="Rambo T."/>
            <person name="Currie J."/>
            <person name="Collura K."/>
            <person name="Luo M."/>
            <person name="Yang T."/>
            <person name="Ammiraju J.S.S."/>
            <person name="Engler F."/>
            <person name="Soderlund C."/>
            <person name="Wing R.A."/>
            <person name="Palmer L.E."/>
            <person name="de la Bastide M."/>
            <person name="Spiegel L."/>
            <person name="Nascimento L."/>
            <person name="Zutavern T."/>
            <person name="O'Shaughnessy A."/>
            <person name="Dike S."/>
            <person name="Dedhia N."/>
            <person name="Preston R."/>
            <person name="Balija V."/>
            <person name="McCombie W.R."/>
            <person name="Chow T."/>
            <person name="Chen H."/>
            <person name="Chung M."/>
            <person name="Chen C."/>
            <person name="Shaw J."/>
            <person name="Wu H."/>
            <person name="Hsiao K."/>
            <person name="Chao Y."/>
            <person name="Chu M."/>
            <person name="Cheng C."/>
            <person name="Hour A."/>
            <person name="Lee P."/>
            <person name="Lin S."/>
            <person name="Lin Y."/>
            <person name="Liou J."/>
            <person name="Liu S."/>
            <person name="Hsing Y."/>
            <person name="Raghuvanshi S."/>
            <person name="Mohanty A."/>
            <person name="Bharti A.K."/>
            <person name="Gaur A."/>
            <person name="Gupta V."/>
            <person name="Kumar D."/>
            <person name="Ravi V."/>
            <person name="Vij S."/>
            <person name="Kapur A."/>
            <person name="Khurana P."/>
            <person name="Khurana P."/>
            <person name="Khurana J.P."/>
            <person name="Tyagi A.K."/>
            <person name="Gaikwad K."/>
            <person name="Singh A."/>
            <person name="Dalal V."/>
            <person name="Srivastava S."/>
            <person name="Dixit A."/>
            <person name="Pal A.K."/>
            <person name="Ghazi I.A."/>
            <person name="Yadav M."/>
            <person name="Pandit A."/>
            <person name="Bhargava A."/>
            <person name="Sureshbabu K."/>
            <person name="Batra K."/>
            <person name="Sharma T.R."/>
            <person name="Mohapatra T."/>
            <person name="Singh N.K."/>
            <person name="Messing J."/>
            <person name="Nelson A.B."/>
            <person name="Fuks G."/>
            <person name="Kavchok S."/>
            <person name="Keizer G."/>
            <person name="Linton E."/>
            <person name="Llaca V."/>
            <person name="Song R."/>
            <person name="Tanyolac B."/>
            <person name="Young S."/>
            <person name="Ho-Il K."/>
            <person name="Hahn J.H."/>
            <person name="Sangsakoo G."/>
            <person name="Vanavichit A."/>
            <person name="de Mattos Luiz.A.T."/>
            <person name="Zimmer P.D."/>
            <person name="Malone G."/>
            <person name="Dellagostin O."/>
            <person name="de Oliveira A.C."/>
            <person name="Bevan M."/>
            <person name="Bancroft I."/>
            <person name="Minx P."/>
            <person name="Cordum H."/>
            <person name="Wilson R."/>
            <person name="Cheng Z."/>
            <person name="Jin W."/>
            <person name="Jiang J."/>
            <person name="Leong S.A."/>
            <person name="Iwama H."/>
            <person name="Gojobori T."/>
            <person name="Itoh T."/>
            <person name="Niimura Y."/>
            <person name="Fujii Y."/>
            <person name="Habara T."/>
            <person name="Sakai H."/>
            <person name="Sato Y."/>
            <person name="Wilson G."/>
            <person name="Kumar K."/>
            <person name="McCouch S."/>
            <person name="Juretic N."/>
            <person name="Hoen D."/>
            <person name="Wright S."/>
            <person name="Bruskiewich R."/>
            <person name="Bureau T."/>
            <person name="Miyao A."/>
            <person name="Hirochika H."/>
            <person name="Nishikawa T."/>
            <person name="Kadowaki K."/>
            <person name="Sugiura M."/>
            <person name="Burr B."/>
            <person name="Sasaki T."/>
        </authorList>
    </citation>
    <scope>NUCLEOTIDE SEQUENCE [LARGE SCALE GENOMIC DNA]</scope>
    <source>
        <strain evidence="4">cv. Nipponbare</strain>
    </source>
</reference>
<dbReference type="Proteomes" id="UP000059680">
    <property type="component" value="Chromosome 7"/>
</dbReference>
<keyword evidence="1" id="KW-1133">Transmembrane helix</keyword>
<dbReference type="InterPro" id="IPR025315">
    <property type="entry name" value="DUF4220"/>
</dbReference>
<reference evidence="3 4" key="2">
    <citation type="journal article" date="2013" name="Plant Cell Physiol.">
        <title>Rice Annotation Project Database (RAP-DB): an integrative and interactive database for rice genomics.</title>
        <authorList>
            <person name="Sakai H."/>
            <person name="Lee S.S."/>
            <person name="Tanaka T."/>
            <person name="Numa H."/>
            <person name="Kim J."/>
            <person name="Kawahara Y."/>
            <person name="Wakimoto H."/>
            <person name="Yang C.C."/>
            <person name="Iwamoto M."/>
            <person name="Abe T."/>
            <person name="Yamada Y."/>
            <person name="Muto A."/>
            <person name="Inokuchi H."/>
            <person name="Ikemura T."/>
            <person name="Matsumoto T."/>
            <person name="Sasaki T."/>
            <person name="Itoh T."/>
        </authorList>
    </citation>
    <scope>NUCLEOTIDE SEQUENCE [LARGE SCALE GENOMIC DNA]</scope>
    <source>
        <strain evidence="4">cv. Nipponbare</strain>
    </source>
</reference>
<dbReference type="Pfam" id="PF13968">
    <property type="entry name" value="DUF4220"/>
    <property type="match status" value="1"/>
</dbReference>
<protein>
    <submittedName>
        <fullName evidence="3">Os07g0271700 protein</fullName>
    </submittedName>
</protein>
<feature type="transmembrane region" description="Helical" evidence="1">
    <location>
        <begin position="12"/>
        <end position="34"/>
    </location>
</feature>
<dbReference type="InParanoid" id="A0A0P0X4G0"/>
<accession>A0A0P0X4G0</accession>
<feature type="domain" description="DUF4220" evidence="2">
    <location>
        <begin position="15"/>
        <end position="152"/>
    </location>
</feature>
<proteinExistence type="predicted"/>
<dbReference type="EMBL" id="AP014963">
    <property type="protein sequence ID" value="BAT00943.1"/>
    <property type="molecule type" value="Genomic_DNA"/>
</dbReference>
<dbReference type="eggNOG" id="ENOG502QQBP">
    <property type="taxonomic scope" value="Eukaryota"/>
</dbReference>
<dbReference type="AlphaFoldDB" id="A0A0P0X4G0"/>
<sequence length="297" mass="33901">MRTRSASRILRFLLWLAYLSADSMAVFVLGHLAVHVNGPQHQLILFWAPFLLVHLGGQENLTTFSKEDNDLWKRHLLNLVIQVVVAGYVISTSSWTDRRLQAAVVLMFLCGCLRYTGRTFCLILARPRSLRAASLHYLKFVLQEVEKGRVEEEAKKYVKERFESTLDGKSSSKIIHTEAENIGYTESEVISVDTPRDDVKCILAAKDIPSMLKEFYDNPNRRRAYEIVGTQKKYPTSSLLLDYCALPHIISFPPYYLAGHCPVYVHPHSPSALHVRRSKRAANYIIEPISSSPTYYL</sequence>
<dbReference type="PANTHER" id="PTHR31325">
    <property type="entry name" value="OS01G0798800 PROTEIN-RELATED"/>
    <property type="match status" value="1"/>
</dbReference>
<keyword evidence="1" id="KW-0812">Transmembrane</keyword>